<comment type="subcellular location">
    <subcellularLocation>
        <location evidence="1">Membrane</location>
        <topology evidence="1">Multi-pass membrane protein</topology>
    </subcellularLocation>
</comment>
<keyword evidence="4 5" id="KW-0472">Membrane</keyword>
<reference evidence="6" key="1">
    <citation type="submission" date="2022-10" db="EMBL/GenBank/DDBJ databases">
        <title>YIM 151497 complete genome.</title>
        <authorList>
            <person name="Chen X."/>
        </authorList>
    </citation>
    <scope>NUCLEOTIDE SEQUENCE</scope>
    <source>
        <strain evidence="6">YIM 151497</strain>
    </source>
</reference>
<proteinExistence type="predicted"/>
<accession>A0ABY6INE0</accession>
<evidence type="ECO:0008006" key="8">
    <source>
        <dbReference type="Google" id="ProtNLM"/>
    </source>
</evidence>
<protein>
    <recommendedName>
        <fullName evidence="8">Flp pilus-assembly TadG-like N-terminal domain-containing protein</fullName>
    </recommendedName>
</protein>
<dbReference type="PRINTS" id="PR00342">
    <property type="entry name" value="RHESUSRHD"/>
</dbReference>
<name>A0ABY6INE0_9HYPH</name>
<sequence length="224" mass="23829">MFKINWTEAVGWSDAAMAATSALALLLSAIALFILLRTLRATREAVVQAEAATKVAEAALNETRTIGEAQTRAYVIVTSCDLQRPGAEQIPQARVHFRNEGITPAADVDILGTIIVADYPSQPNQPFVRTQEAKRTTGLSPGAAATHIISALKPISLAEYNAVMAGHSAIYVSAITSSIDVFGKLNRAQSVFVLTGQQIKTSDYKALPAPYGNIHQWGLPAADG</sequence>
<feature type="transmembrane region" description="Helical" evidence="5">
    <location>
        <begin position="15"/>
        <end position="36"/>
    </location>
</feature>
<evidence type="ECO:0000256" key="2">
    <source>
        <dbReference type="ARBA" id="ARBA00022692"/>
    </source>
</evidence>
<dbReference type="EMBL" id="CP107716">
    <property type="protein sequence ID" value="UYQ70837.1"/>
    <property type="molecule type" value="Genomic_DNA"/>
</dbReference>
<dbReference type="Proteomes" id="UP001163882">
    <property type="component" value="Chromosome"/>
</dbReference>
<keyword evidence="7" id="KW-1185">Reference proteome</keyword>
<keyword evidence="3 5" id="KW-1133">Transmembrane helix</keyword>
<dbReference type="RefSeq" id="WP_264224524.1">
    <property type="nucleotide sequence ID" value="NZ_CP107716.1"/>
</dbReference>
<gene>
    <name evidence="6" type="ORF">OF122_12265</name>
</gene>
<evidence type="ECO:0000256" key="1">
    <source>
        <dbReference type="ARBA" id="ARBA00004141"/>
    </source>
</evidence>
<organism evidence="6 7">
    <name type="scientific">Pelagibacterium flavum</name>
    <dbReference type="NCBI Taxonomy" id="2984530"/>
    <lineage>
        <taxon>Bacteria</taxon>
        <taxon>Pseudomonadati</taxon>
        <taxon>Pseudomonadota</taxon>
        <taxon>Alphaproteobacteria</taxon>
        <taxon>Hyphomicrobiales</taxon>
        <taxon>Devosiaceae</taxon>
        <taxon>Pelagibacterium</taxon>
    </lineage>
</organism>
<evidence type="ECO:0000313" key="7">
    <source>
        <dbReference type="Proteomes" id="UP001163882"/>
    </source>
</evidence>
<evidence type="ECO:0000256" key="4">
    <source>
        <dbReference type="ARBA" id="ARBA00023136"/>
    </source>
</evidence>
<evidence type="ECO:0000256" key="5">
    <source>
        <dbReference type="SAM" id="Phobius"/>
    </source>
</evidence>
<dbReference type="InterPro" id="IPR002229">
    <property type="entry name" value="RhesusRHD"/>
</dbReference>
<evidence type="ECO:0000313" key="6">
    <source>
        <dbReference type="EMBL" id="UYQ70837.1"/>
    </source>
</evidence>
<evidence type="ECO:0000256" key="3">
    <source>
        <dbReference type="ARBA" id="ARBA00022989"/>
    </source>
</evidence>
<keyword evidence="2 5" id="KW-0812">Transmembrane</keyword>